<sequence>MAASPNPLLSEEMVLLAVVGLVCHEHLPYVSCLNKGMIVLLKEKSVAVELITNSLTVGGEYLQVRVIVLGVPLFIPNEALGQNLQTKATL</sequence>
<name>A0A834F8M4_ORYME</name>
<comment type="caution">
    <text evidence="1">The sequence shown here is derived from an EMBL/GenBank/DDBJ whole genome shotgun (WGS) entry which is preliminary data.</text>
</comment>
<reference evidence="1" key="1">
    <citation type="journal article" name="BMC Genomics">
        <title>Long-read sequencing and de novo genome assembly of marine medaka (Oryzias melastigma).</title>
        <authorList>
            <person name="Liang P."/>
            <person name="Saqib H.S.A."/>
            <person name="Ni X."/>
            <person name="Shen Y."/>
        </authorList>
    </citation>
    <scope>NUCLEOTIDE SEQUENCE</scope>
    <source>
        <strain evidence="1">Bigg-433</strain>
    </source>
</reference>
<organism evidence="1 2">
    <name type="scientific">Oryzias melastigma</name>
    <name type="common">Marine medaka</name>
    <dbReference type="NCBI Taxonomy" id="30732"/>
    <lineage>
        <taxon>Eukaryota</taxon>
        <taxon>Metazoa</taxon>
        <taxon>Chordata</taxon>
        <taxon>Craniata</taxon>
        <taxon>Vertebrata</taxon>
        <taxon>Euteleostomi</taxon>
        <taxon>Actinopterygii</taxon>
        <taxon>Neopterygii</taxon>
        <taxon>Teleostei</taxon>
        <taxon>Neoteleostei</taxon>
        <taxon>Acanthomorphata</taxon>
        <taxon>Ovalentaria</taxon>
        <taxon>Atherinomorphae</taxon>
        <taxon>Beloniformes</taxon>
        <taxon>Adrianichthyidae</taxon>
        <taxon>Oryziinae</taxon>
        <taxon>Oryzias</taxon>
    </lineage>
</organism>
<evidence type="ECO:0000313" key="1">
    <source>
        <dbReference type="EMBL" id="KAF6729065.1"/>
    </source>
</evidence>
<proteinExistence type="predicted"/>
<gene>
    <name evidence="1" type="ORF">FQA47_010387</name>
</gene>
<dbReference type="EMBL" id="WKFB01000267">
    <property type="protein sequence ID" value="KAF6729065.1"/>
    <property type="molecule type" value="Genomic_DNA"/>
</dbReference>
<dbReference type="Proteomes" id="UP000646548">
    <property type="component" value="Unassembled WGS sequence"/>
</dbReference>
<dbReference type="AlphaFoldDB" id="A0A834F8M4"/>
<evidence type="ECO:0000313" key="2">
    <source>
        <dbReference type="Proteomes" id="UP000646548"/>
    </source>
</evidence>
<accession>A0A834F8M4</accession>
<protein>
    <submittedName>
        <fullName evidence="1">Uncharacterized protein</fullName>
    </submittedName>
</protein>